<dbReference type="GO" id="GO:0004523">
    <property type="term" value="F:RNA-DNA hybrid ribonuclease activity"/>
    <property type="evidence" value="ECO:0007669"/>
    <property type="project" value="InterPro"/>
</dbReference>
<name>A0A8X8B702_BRACI</name>
<organism evidence="2 3">
    <name type="scientific">Brassica carinata</name>
    <name type="common">Ethiopian mustard</name>
    <name type="synonym">Abyssinian cabbage</name>
    <dbReference type="NCBI Taxonomy" id="52824"/>
    <lineage>
        <taxon>Eukaryota</taxon>
        <taxon>Viridiplantae</taxon>
        <taxon>Streptophyta</taxon>
        <taxon>Embryophyta</taxon>
        <taxon>Tracheophyta</taxon>
        <taxon>Spermatophyta</taxon>
        <taxon>Magnoliopsida</taxon>
        <taxon>eudicotyledons</taxon>
        <taxon>Gunneridae</taxon>
        <taxon>Pentapetalae</taxon>
        <taxon>rosids</taxon>
        <taxon>malvids</taxon>
        <taxon>Brassicales</taxon>
        <taxon>Brassicaceae</taxon>
        <taxon>Brassiceae</taxon>
        <taxon>Brassica</taxon>
    </lineage>
</organism>
<proteinExistence type="predicted"/>
<dbReference type="Proteomes" id="UP000886595">
    <property type="component" value="Unassembled WGS sequence"/>
</dbReference>
<feature type="domain" description="RNase H type-1" evidence="1">
    <location>
        <begin position="19"/>
        <end position="93"/>
    </location>
</feature>
<dbReference type="Pfam" id="PF13456">
    <property type="entry name" value="RVT_3"/>
    <property type="match status" value="1"/>
</dbReference>
<dbReference type="GO" id="GO:0003676">
    <property type="term" value="F:nucleic acid binding"/>
    <property type="evidence" value="ECO:0007669"/>
    <property type="project" value="InterPro"/>
</dbReference>
<dbReference type="InterPro" id="IPR052929">
    <property type="entry name" value="RNase_H-like_EbsB-rel"/>
</dbReference>
<dbReference type="InterPro" id="IPR002156">
    <property type="entry name" value="RNaseH_domain"/>
</dbReference>
<evidence type="ECO:0000313" key="3">
    <source>
        <dbReference type="Proteomes" id="UP000886595"/>
    </source>
</evidence>
<dbReference type="AlphaFoldDB" id="A0A8X8B702"/>
<accession>A0A8X8B702</accession>
<dbReference type="PANTHER" id="PTHR47074:SF49">
    <property type="entry name" value="POLYNUCLEOTIDYL TRANSFERASE, RIBONUCLEASE H-LIKE SUPERFAMILY PROTEIN"/>
    <property type="match status" value="1"/>
</dbReference>
<keyword evidence="3" id="KW-1185">Reference proteome</keyword>
<evidence type="ECO:0000313" key="2">
    <source>
        <dbReference type="EMBL" id="KAG2326859.1"/>
    </source>
</evidence>
<protein>
    <recommendedName>
        <fullName evidence="1">RNase H type-1 domain-containing protein</fullName>
    </recommendedName>
</protein>
<reference evidence="2 3" key="1">
    <citation type="submission" date="2020-02" db="EMBL/GenBank/DDBJ databases">
        <authorList>
            <person name="Ma Q."/>
            <person name="Huang Y."/>
            <person name="Song X."/>
            <person name="Pei D."/>
        </authorList>
    </citation>
    <scope>NUCLEOTIDE SEQUENCE [LARGE SCALE GENOMIC DNA]</scope>
    <source>
        <strain evidence="2">Sxm20200214</strain>
        <tissue evidence="2">Leaf</tissue>
    </source>
</reference>
<dbReference type="OrthoDB" id="1112311at2759"/>
<gene>
    <name evidence="2" type="ORF">Bca52824_009587</name>
</gene>
<comment type="caution">
    <text evidence="2">The sequence shown here is derived from an EMBL/GenBank/DDBJ whole genome shotgun (WGS) entry which is preliminary data.</text>
</comment>
<dbReference type="InterPro" id="IPR044730">
    <property type="entry name" value="RNase_H-like_dom_plant"/>
</dbReference>
<dbReference type="EMBL" id="JAAMPC010000002">
    <property type="protein sequence ID" value="KAG2326859.1"/>
    <property type="molecule type" value="Genomic_DNA"/>
</dbReference>
<evidence type="ECO:0000259" key="1">
    <source>
        <dbReference type="Pfam" id="PF13456"/>
    </source>
</evidence>
<dbReference type="CDD" id="cd06222">
    <property type="entry name" value="RNase_H_like"/>
    <property type="match status" value="1"/>
</dbReference>
<dbReference type="PANTHER" id="PTHR47074">
    <property type="entry name" value="BNAC02G40300D PROTEIN"/>
    <property type="match status" value="1"/>
</dbReference>
<sequence>MTRSSCPPPTFQPGMLVCNVDAAWDATTRGCGIGGIFSGEAVRTLPIMTEAFSHVSSALMAEALAVHRAVSFAVYSNVRFLVVLTNSLSLINLCR</sequence>